<evidence type="ECO:0000256" key="2">
    <source>
        <dbReference type="ARBA" id="ARBA00022475"/>
    </source>
</evidence>
<feature type="transmembrane region" description="Helical" evidence="11">
    <location>
        <begin position="299"/>
        <end position="325"/>
    </location>
</feature>
<feature type="transmembrane region" description="Helical" evidence="11">
    <location>
        <begin position="152"/>
        <end position="169"/>
    </location>
</feature>
<dbReference type="GO" id="GO:0032153">
    <property type="term" value="C:cell division site"/>
    <property type="evidence" value="ECO:0007669"/>
    <property type="project" value="TreeGrafter"/>
</dbReference>
<dbReference type="GO" id="GO:0008360">
    <property type="term" value="P:regulation of cell shape"/>
    <property type="evidence" value="ECO:0007669"/>
    <property type="project" value="UniProtKB-KW"/>
</dbReference>
<proteinExistence type="inferred from homology"/>
<dbReference type="GO" id="GO:0009252">
    <property type="term" value="P:peptidoglycan biosynthetic process"/>
    <property type="evidence" value="ECO:0007669"/>
    <property type="project" value="UniProtKB-UniRule"/>
</dbReference>
<evidence type="ECO:0000313" key="13">
    <source>
        <dbReference type="EMBL" id="QII09983.1"/>
    </source>
</evidence>
<comment type="pathway">
    <text evidence="11">Cell wall biogenesis; peptidoglycan biosynthesis.</text>
</comment>
<evidence type="ECO:0000256" key="6">
    <source>
        <dbReference type="ARBA" id="ARBA00022960"/>
    </source>
</evidence>
<evidence type="ECO:0000256" key="11">
    <source>
        <dbReference type="HAMAP-Rule" id="MF_02079"/>
    </source>
</evidence>
<evidence type="ECO:0000256" key="1">
    <source>
        <dbReference type="ARBA" id="ARBA00004141"/>
    </source>
</evidence>
<evidence type="ECO:0000313" key="16">
    <source>
        <dbReference type="Proteomes" id="UP000501926"/>
    </source>
</evidence>
<sequence length="363" mass="40775">MIGDIRTKNFDWIIFPVICILLIIGVFFILSASNEKFVMKQFVWIGMGFIFFFILLSFDYLLFAYYSYIIYVCVLCLLVLLLILGDSVKGTRRWFSIGSFSIQPAEFMKITLILALARFLRYKKYGLGLCDVGIAILLTIIPMALIIKQPDLGTALILVPVLIAMLYVAGIRIFYLISMFCMSLAVSPLLWFFVMHPYQKMRILGVLWPEKTSDWGAGYHRLQSLIAVGSGGLLGAGWGNGSQNRLKFLPERHTDFIFAVIAEEWGFLRACFILFLYVVFFMCGLGIARNTREPFGRLVVVGVFTMFATQVVVNIAMNLGIAPIVGMTLPFISYGGSSMLASFIALSIVFNVKSRSKIDLASE</sequence>
<keyword evidence="3 11" id="KW-0328">Glycosyltransferase</keyword>
<reference evidence="15" key="3">
    <citation type="submission" date="2017-10" db="EMBL/GenBank/DDBJ databases">
        <authorList>
            <person name="Frank J."/>
        </authorList>
    </citation>
    <scope>NUCLEOTIDE SEQUENCE [LARGE SCALE GENOMIC DNA]</scope>
</reference>
<dbReference type="Proteomes" id="UP000221734">
    <property type="component" value="Chromosome Kuenenia_stuttgartiensis_MBR1"/>
</dbReference>
<dbReference type="GO" id="GO:0071555">
    <property type="term" value="P:cell wall organization"/>
    <property type="evidence" value="ECO:0007669"/>
    <property type="project" value="UniProtKB-KW"/>
</dbReference>
<dbReference type="UniPathway" id="UPA00219"/>
<dbReference type="EMBL" id="LT934425">
    <property type="protein sequence ID" value="SOH04138.1"/>
    <property type="molecule type" value="Genomic_DNA"/>
</dbReference>
<dbReference type="GO" id="GO:0051301">
    <property type="term" value="P:cell division"/>
    <property type="evidence" value="ECO:0007669"/>
    <property type="project" value="InterPro"/>
</dbReference>
<dbReference type="EMBL" id="CT573072">
    <property type="protein sequence ID" value="CAJ72639.1"/>
    <property type="molecule type" value="Genomic_DNA"/>
</dbReference>
<dbReference type="KEGG" id="kst:KSMBR1_1639"/>
<keyword evidence="9 11" id="KW-0472">Membrane</keyword>
<keyword evidence="7 11" id="KW-0573">Peptidoglycan synthesis</keyword>
<dbReference type="GO" id="GO:0015648">
    <property type="term" value="F:lipid-linked peptidoglycan transporter activity"/>
    <property type="evidence" value="ECO:0007669"/>
    <property type="project" value="TreeGrafter"/>
</dbReference>
<dbReference type="NCBIfam" id="TIGR02210">
    <property type="entry name" value="rodA_shape"/>
    <property type="match status" value="1"/>
</dbReference>
<evidence type="ECO:0000256" key="5">
    <source>
        <dbReference type="ARBA" id="ARBA00022692"/>
    </source>
</evidence>
<evidence type="ECO:0000313" key="15">
    <source>
        <dbReference type="Proteomes" id="UP000221734"/>
    </source>
</evidence>
<reference evidence="13 16" key="5">
    <citation type="submission" date="2020-02" db="EMBL/GenBank/DDBJ databases">
        <title>Newly sequenced genome of strain CSTR1 showed variability in Candidatus Kuenenia stuttgartiensis genomes.</title>
        <authorList>
            <person name="Ding C."/>
            <person name="Adrian L."/>
        </authorList>
    </citation>
    <scope>NUCLEOTIDE SEQUENCE [LARGE SCALE GENOMIC DNA]</scope>
    <source>
        <strain evidence="13 16">CSTR1</strain>
    </source>
</reference>
<evidence type="ECO:0000256" key="7">
    <source>
        <dbReference type="ARBA" id="ARBA00022984"/>
    </source>
</evidence>
<dbReference type="GO" id="GO:0005886">
    <property type="term" value="C:plasma membrane"/>
    <property type="evidence" value="ECO:0007669"/>
    <property type="project" value="UniProtKB-SubCell"/>
</dbReference>
<dbReference type="RefSeq" id="WP_099324870.1">
    <property type="nucleotide sequence ID" value="NZ_CP049055.1"/>
</dbReference>
<dbReference type="InterPro" id="IPR011923">
    <property type="entry name" value="RodA/MrdB"/>
</dbReference>
<reference evidence="12" key="2">
    <citation type="submission" date="2006-01" db="EMBL/GenBank/DDBJ databases">
        <authorList>
            <person name="Genoscope"/>
        </authorList>
    </citation>
    <scope>NUCLEOTIDE SEQUENCE</scope>
</reference>
<feature type="transmembrane region" description="Helical" evidence="11">
    <location>
        <begin position="267"/>
        <end position="287"/>
    </location>
</feature>
<evidence type="ECO:0000313" key="14">
    <source>
        <dbReference type="EMBL" id="SOH04138.1"/>
    </source>
</evidence>
<dbReference type="PANTHER" id="PTHR30474:SF1">
    <property type="entry name" value="PEPTIDOGLYCAN GLYCOSYLTRANSFERASE MRDB"/>
    <property type="match status" value="1"/>
</dbReference>
<comment type="catalytic activity">
    <reaction evidence="11">
        <text>[GlcNAc-(1-&gt;4)-Mur2Ac(oyl-L-Ala-gamma-D-Glu-L-Lys-D-Ala-D-Ala)](n)-di-trans,octa-cis-undecaprenyl diphosphate + beta-D-GlcNAc-(1-&gt;4)-Mur2Ac(oyl-L-Ala-gamma-D-Glu-L-Lys-D-Ala-D-Ala)-di-trans,octa-cis-undecaprenyl diphosphate = [GlcNAc-(1-&gt;4)-Mur2Ac(oyl-L-Ala-gamma-D-Glu-L-Lys-D-Ala-D-Ala)](n+1)-di-trans,octa-cis-undecaprenyl diphosphate + di-trans,octa-cis-undecaprenyl diphosphate + H(+)</text>
        <dbReference type="Rhea" id="RHEA:23708"/>
        <dbReference type="Rhea" id="RHEA-COMP:9602"/>
        <dbReference type="Rhea" id="RHEA-COMP:9603"/>
        <dbReference type="ChEBI" id="CHEBI:15378"/>
        <dbReference type="ChEBI" id="CHEBI:58405"/>
        <dbReference type="ChEBI" id="CHEBI:60033"/>
        <dbReference type="ChEBI" id="CHEBI:78435"/>
        <dbReference type="EC" id="2.4.99.28"/>
    </reaction>
</comment>
<name>Q1PZX5_KUEST</name>
<evidence type="ECO:0000256" key="10">
    <source>
        <dbReference type="ARBA" id="ARBA00023316"/>
    </source>
</evidence>
<evidence type="ECO:0000256" key="3">
    <source>
        <dbReference type="ARBA" id="ARBA00022676"/>
    </source>
</evidence>
<feature type="transmembrane region" description="Helical" evidence="11">
    <location>
        <begin position="68"/>
        <end position="85"/>
    </location>
</feature>
<reference evidence="14" key="4">
    <citation type="submission" date="2017-10" db="EMBL/GenBank/DDBJ databases">
        <authorList>
            <person name="Banno H."/>
            <person name="Chua N.-H."/>
        </authorList>
    </citation>
    <scope>NUCLEOTIDE SEQUENCE [LARGE SCALE GENOMIC DNA]</scope>
    <source>
        <strain evidence="14">Kuenenia_mbr1_ru-nijmegen</strain>
    </source>
</reference>
<dbReference type="AlphaFoldDB" id="Q1PZX5"/>
<dbReference type="EC" id="2.4.99.28" evidence="11"/>
<keyword evidence="4 11" id="KW-0808">Transferase</keyword>
<protein>
    <recommendedName>
        <fullName evidence="11">Peptidoglycan glycosyltransferase RodA</fullName>
        <shortName evidence="11">PGT</shortName>
        <ecNumber evidence="11">2.4.99.28</ecNumber>
    </recommendedName>
    <alternativeName>
        <fullName evidence="11">Cell elongation protein RodA</fullName>
    </alternativeName>
    <alternativeName>
        <fullName evidence="11">Cell wall polymerase</fullName>
    </alternativeName>
    <alternativeName>
        <fullName evidence="11">Peptidoglycan polymerase</fullName>
        <shortName evidence="11">PG polymerase</shortName>
    </alternativeName>
</protein>
<evidence type="ECO:0000256" key="9">
    <source>
        <dbReference type="ARBA" id="ARBA00023136"/>
    </source>
</evidence>
<feature type="transmembrane region" description="Helical" evidence="11">
    <location>
        <begin position="125"/>
        <end position="146"/>
    </location>
</feature>
<evidence type="ECO:0000313" key="12">
    <source>
        <dbReference type="EMBL" id="CAJ72639.1"/>
    </source>
</evidence>
<keyword evidence="15" id="KW-1185">Reference proteome</keyword>
<dbReference type="OrthoDB" id="9812661at2"/>
<dbReference type="Pfam" id="PF01098">
    <property type="entry name" value="FTSW_RODA_SPOVE"/>
    <property type="match status" value="1"/>
</dbReference>
<comment type="similarity">
    <text evidence="11">Belongs to the SEDS family. MrdB/RodA subfamily.</text>
</comment>
<feature type="transmembrane region" description="Helical" evidence="11">
    <location>
        <begin position="331"/>
        <end position="352"/>
    </location>
</feature>
<comment type="function">
    <text evidence="11">Peptidoglycan polymerase that is essential for cell wall elongation.</text>
</comment>
<dbReference type="EMBL" id="CP049055">
    <property type="protein sequence ID" value="QII09983.1"/>
    <property type="molecule type" value="Genomic_DNA"/>
</dbReference>
<keyword evidence="6 11" id="KW-0133">Cell shape</keyword>
<feature type="transmembrane region" description="Helical" evidence="11">
    <location>
        <begin position="42"/>
        <end position="62"/>
    </location>
</feature>
<reference evidence="12" key="1">
    <citation type="journal article" date="2006" name="Nature">
        <title>Deciphering the evolution and metabolism of an anammox bacterium from a community genome.</title>
        <authorList>
            <person name="Strous M."/>
            <person name="Pelletier E."/>
            <person name="Mangenot S."/>
            <person name="Rattei T."/>
            <person name="Lehner A."/>
            <person name="Taylor M.W."/>
            <person name="Horn M."/>
            <person name="Daims H."/>
            <person name="Bartol-Mavel D."/>
            <person name="Wincker P."/>
            <person name="Barbe V."/>
            <person name="Fonknechten N."/>
            <person name="Vallenet D."/>
            <person name="Segurens B."/>
            <person name="Schenowitz-Truong C."/>
            <person name="Medigue C."/>
            <person name="Collingro A."/>
            <person name="Snel B."/>
            <person name="Dutilh B.E."/>
            <person name="OpDenCamp H.J.M."/>
            <person name="vanDerDrift C."/>
            <person name="Cirpus I."/>
            <person name="vanDePas-Schoonen K.T."/>
            <person name="Harhangi H.R."/>
            <person name="vanNiftrik L."/>
            <person name="Schmid M."/>
            <person name="Keltjens J."/>
            <person name="vanDeVossenberg J."/>
            <person name="Kartal B."/>
            <person name="Meier H."/>
            <person name="Frishman D."/>
            <person name="Huynen M.A."/>
            <person name="Mewes H."/>
            <person name="Weissenbach J."/>
            <person name="Jetten M.S.M."/>
            <person name="Wagner M."/>
            <person name="LePaslier D."/>
        </authorList>
    </citation>
    <scope>NUCLEOTIDE SEQUENCE</scope>
</reference>
<comment type="subcellular location">
    <subcellularLocation>
        <location evidence="11">Cell membrane</location>
        <topology evidence="11">Multi-pass membrane protein</topology>
    </subcellularLocation>
    <subcellularLocation>
        <location evidence="1">Membrane</location>
        <topology evidence="1">Multi-pass membrane protein</topology>
    </subcellularLocation>
</comment>
<dbReference type="PANTHER" id="PTHR30474">
    <property type="entry name" value="CELL CYCLE PROTEIN"/>
    <property type="match status" value="1"/>
</dbReference>
<keyword evidence="10 11" id="KW-0961">Cell wall biogenesis/degradation</keyword>
<feature type="transmembrane region" description="Helical" evidence="11">
    <location>
        <begin position="12"/>
        <end position="30"/>
    </location>
</feature>
<accession>Q1PZX5</accession>
<dbReference type="GO" id="GO:0008955">
    <property type="term" value="F:peptidoglycan glycosyltransferase activity"/>
    <property type="evidence" value="ECO:0007669"/>
    <property type="project" value="UniProtKB-UniRule"/>
</dbReference>
<evidence type="ECO:0000256" key="8">
    <source>
        <dbReference type="ARBA" id="ARBA00022989"/>
    </source>
</evidence>
<gene>
    <name evidence="11 12" type="primary">rodA</name>
    <name evidence="13" type="ORF">KsCSTR_06040</name>
    <name evidence="14" type="ORF">KSMBR1_1639</name>
    <name evidence="12" type="ORF">kustd1894</name>
</gene>
<keyword evidence="8 11" id="KW-1133">Transmembrane helix</keyword>
<dbReference type="PROSITE" id="PS00428">
    <property type="entry name" value="FTSW_RODA_SPOVE"/>
    <property type="match status" value="1"/>
</dbReference>
<dbReference type="InterPro" id="IPR018365">
    <property type="entry name" value="Cell_cycle_FtsW-rel_CS"/>
</dbReference>
<dbReference type="InterPro" id="IPR001182">
    <property type="entry name" value="FtsW/RodA"/>
</dbReference>
<keyword evidence="5 11" id="KW-0812">Transmembrane</keyword>
<keyword evidence="2 11" id="KW-1003">Cell membrane</keyword>
<organism evidence="12">
    <name type="scientific">Kuenenia stuttgartiensis</name>
    <dbReference type="NCBI Taxonomy" id="174633"/>
    <lineage>
        <taxon>Bacteria</taxon>
        <taxon>Pseudomonadati</taxon>
        <taxon>Planctomycetota</taxon>
        <taxon>Candidatus Brocadiia</taxon>
        <taxon>Candidatus Brocadiales</taxon>
        <taxon>Candidatus Brocadiaceae</taxon>
        <taxon>Candidatus Kuenenia</taxon>
    </lineage>
</organism>
<dbReference type="HAMAP" id="MF_02079">
    <property type="entry name" value="PGT_RodA"/>
    <property type="match status" value="1"/>
</dbReference>
<dbReference type="Proteomes" id="UP000501926">
    <property type="component" value="Chromosome"/>
</dbReference>
<evidence type="ECO:0000256" key="4">
    <source>
        <dbReference type="ARBA" id="ARBA00022679"/>
    </source>
</evidence>
<feature type="transmembrane region" description="Helical" evidence="11">
    <location>
        <begin position="174"/>
        <end position="194"/>
    </location>
</feature>